<dbReference type="Proteomes" id="UP000523161">
    <property type="component" value="Unassembled WGS sequence"/>
</dbReference>
<evidence type="ECO:0000313" key="1">
    <source>
        <dbReference type="EMBL" id="NRQ43543.1"/>
    </source>
</evidence>
<dbReference type="RefSeq" id="WP_173501777.1">
    <property type="nucleotide sequence ID" value="NZ_JABSOD010000013.1"/>
</dbReference>
<organism evidence="1 2">
    <name type="scientific">Rheinheimera lutimaris</name>
    <dbReference type="NCBI Taxonomy" id="2740584"/>
    <lineage>
        <taxon>Bacteria</taxon>
        <taxon>Pseudomonadati</taxon>
        <taxon>Pseudomonadota</taxon>
        <taxon>Gammaproteobacteria</taxon>
        <taxon>Chromatiales</taxon>
        <taxon>Chromatiaceae</taxon>
        <taxon>Rheinheimera</taxon>
    </lineage>
</organism>
<gene>
    <name evidence="1" type="ORF">HRH59_13395</name>
</gene>
<comment type="caution">
    <text evidence="1">The sequence shown here is derived from an EMBL/GenBank/DDBJ whole genome shotgun (WGS) entry which is preliminary data.</text>
</comment>
<reference evidence="1 2" key="1">
    <citation type="submission" date="2020-06" db="EMBL/GenBank/DDBJ databases">
        <title>Rheinheimera sp. nov., a marine bacterium isolated from coastal.</title>
        <authorList>
            <person name="Yu Q."/>
            <person name="Qi Y."/>
            <person name="Pu J."/>
        </authorList>
    </citation>
    <scope>NUCLEOTIDE SEQUENCE [LARGE SCALE GENOMIC DNA]</scope>
    <source>
        <strain evidence="1 2">YQF-2</strain>
    </source>
</reference>
<name>A0A7Y5ELT4_9GAMM</name>
<dbReference type="AlphaFoldDB" id="A0A7Y5ELT4"/>
<sequence>MSPDKTYVVENEGKALFSLRVPESGAWYHVAPDTVQHGFININGRPDNSYVGYALRFGFITNNEHPKFLSSVIPVLKTGDYEKFLRDSLDFYTPEVLAEQKKSNPGGKVIDIRGIRCKNFWVSEHIGPNIHNPRYGGQGISVHSNYIICPLVIDGVINQFNVSIRSSILDKLYLEKEAYDQNKKTDDPEFIIDPEAIMRELGENVVEMFSTLKIYGNISQSYEDVTIKCHPTLGDEC</sequence>
<evidence type="ECO:0000313" key="2">
    <source>
        <dbReference type="Proteomes" id="UP000523161"/>
    </source>
</evidence>
<keyword evidence="2" id="KW-1185">Reference proteome</keyword>
<proteinExistence type="predicted"/>
<accession>A0A7Y5ELT4</accession>
<dbReference type="EMBL" id="JABSOD010000013">
    <property type="protein sequence ID" value="NRQ43543.1"/>
    <property type="molecule type" value="Genomic_DNA"/>
</dbReference>
<protein>
    <submittedName>
        <fullName evidence="1">Uncharacterized protein</fullName>
    </submittedName>
</protein>